<dbReference type="Proteomes" id="UP000067683">
    <property type="component" value="Chromosome"/>
</dbReference>
<dbReference type="Gene3D" id="3.40.50.1820">
    <property type="entry name" value="alpha/beta hydrolase"/>
    <property type="match status" value="1"/>
</dbReference>
<keyword evidence="1 3" id="KW-0474">Menaquinone biosynthesis</keyword>
<comment type="subunit">
    <text evidence="3">Monomer.</text>
</comment>
<dbReference type="UniPathway" id="UPA01057">
    <property type="reaction ID" value="UER00900"/>
</dbReference>
<dbReference type="Pfam" id="PF00561">
    <property type="entry name" value="Abhydrolase_1"/>
    <property type="match status" value="1"/>
</dbReference>
<comment type="similarity">
    <text evidence="3">Belongs to the AB hydrolase superfamily. MenH family.</text>
</comment>
<dbReference type="InterPro" id="IPR022485">
    <property type="entry name" value="SHCHC_synthase_MenH"/>
</dbReference>
<evidence type="ECO:0000313" key="6">
    <source>
        <dbReference type="Proteomes" id="UP000067683"/>
    </source>
</evidence>
<dbReference type="PANTHER" id="PTHR42916:SF1">
    <property type="entry name" value="PROTEIN PHYLLO, CHLOROPLASTIC"/>
    <property type="match status" value="1"/>
</dbReference>
<comment type="catalytic activity">
    <reaction evidence="3">
        <text>5-enolpyruvoyl-6-hydroxy-2-succinyl-cyclohex-3-ene-1-carboxylate = (1R,6R)-6-hydroxy-2-succinyl-cyclohexa-2,4-diene-1-carboxylate + pyruvate</text>
        <dbReference type="Rhea" id="RHEA:25597"/>
        <dbReference type="ChEBI" id="CHEBI:15361"/>
        <dbReference type="ChEBI" id="CHEBI:58689"/>
        <dbReference type="ChEBI" id="CHEBI:58818"/>
        <dbReference type="EC" id="4.2.99.20"/>
    </reaction>
</comment>
<evidence type="ECO:0000256" key="1">
    <source>
        <dbReference type="ARBA" id="ARBA00022428"/>
    </source>
</evidence>
<dbReference type="EC" id="4.2.99.20" evidence="3"/>
<dbReference type="GO" id="GO:0070205">
    <property type="term" value="F:2-succinyl-6-hydroxy-2,4-cyclohexadiene-1-carboxylate synthase activity"/>
    <property type="evidence" value="ECO:0007669"/>
    <property type="project" value="UniProtKB-UniRule"/>
</dbReference>
<feature type="domain" description="AB hydrolase-1" evidence="4">
    <location>
        <begin position="21"/>
        <end position="255"/>
    </location>
</feature>
<dbReference type="OrthoDB" id="9808398at2"/>
<dbReference type="PANTHER" id="PTHR42916">
    <property type="entry name" value="2-SUCCINYL-5-ENOLPYRUVYL-6-HYDROXY-3-CYCLOHEXENE-1-CARBOXYLATE SYNTHASE"/>
    <property type="match status" value="1"/>
</dbReference>
<sequence>MKLIANGVRYHIEVVGDRAHPVLVLLHGFTGSTATWKTAIENWRDYRIVAIDLIGHGQTESPADESRYAMERQLDDLDFIFKEMKLEKFTLLGYSMGGRTALAYACEFPDRIDQLILESASPGLKSEVAREERRERDAQLATNILDGGLEQFVEKWENIPLFDSQKSLPEHVRQQVKQERLAQTVQGLANSLKGMGTGSQRSYWDCLPKLDMPILLLTGELDLKFCAIAREMEELLPNAEHRIISAGHAIHVEKPAEFATMVMERLNGINEED</sequence>
<name>A0A0U2XPH3_9BACL</name>
<dbReference type="SUPFAM" id="SSF53474">
    <property type="entry name" value="alpha/beta-Hydrolases"/>
    <property type="match status" value="1"/>
</dbReference>
<comment type="pathway">
    <text evidence="3">Quinol/quinone metabolism; 1,4-dihydroxy-2-naphthoate biosynthesis; 1,4-dihydroxy-2-naphthoate from chorismate: step 3/7.</text>
</comment>
<dbReference type="UniPathway" id="UPA00079"/>
<protein>
    <recommendedName>
        <fullName evidence="3">Putative 2-succinyl-6-hydroxy-2,4-cyclohexadiene-1-carboxylate synthase</fullName>
        <shortName evidence="3">SHCHC synthase</shortName>
        <ecNumber evidence="3">4.2.99.20</ecNumber>
    </recommendedName>
</protein>
<evidence type="ECO:0000256" key="3">
    <source>
        <dbReference type="HAMAP-Rule" id="MF_01660"/>
    </source>
</evidence>
<dbReference type="STRING" id="200991.AUC31_03905"/>
<organism evidence="5 6">
    <name type="scientific">Planococcus rifietoensis</name>
    <dbReference type="NCBI Taxonomy" id="200991"/>
    <lineage>
        <taxon>Bacteria</taxon>
        <taxon>Bacillati</taxon>
        <taxon>Bacillota</taxon>
        <taxon>Bacilli</taxon>
        <taxon>Bacillales</taxon>
        <taxon>Caryophanaceae</taxon>
        <taxon>Planococcus</taxon>
    </lineage>
</organism>
<accession>A0A0U2XPH3</accession>
<keyword evidence="6" id="KW-1185">Reference proteome</keyword>
<dbReference type="KEGG" id="prt:AUC31_03905"/>
<dbReference type="RefSeq" id="WP_058381163.1">
    <property type="nucleotide sequence ID" value="NZ_CP013659.2"/>
</dbReference>
<evidence type="ECO:0000256" key="2">
    <source>
        <dbReference type="ARBA" id="ARBA00023239"/>
    </source>
</evidence>
<proteinExistence type="inferred from homology"/>
<dbReference type="PRINTS" id="PR00111">
    <property type="entry name" value="ABHYDROLASE"/>
</dbReference>
<dbReference type="GO" id="GO:0009234">
    <property type="term" value="P:menaquinone biosynthetic process"/>
    <property type="evidence" value="ECO:0007669"/>
    <property type="project" value="UniProtKB-UniRule"/>
</dbReference>
<dbReference type="HAMAP" id="MF_01660">
    <property type="entry name" value="MenH"/>
    <property type="match status" value="1"/>
</dbReference>
<dbReference type="NCBIfam" id="TIGR03695">
    <property type="entry name" value="menH_SHCHC"/>
    <property type="match status" value="1"/>
</dbReference>
<gene>
    <name evidence="3" type="primary">menH</name>
    <name evidence="5" type="ORF">AUC31_03905</name>
</gene>
<dbReference type="EMBL" id="CP013659">
    <property type="protein sequence ID" value="ALS74456.1"/>
    <property type="molecule type" value="Genomic_DNA"/>
</dbReference>
<comment type="function">
    <text evidence="3">Catalyzes a proton abstraction reaction that results in 2,5-elimination of pyruvate from 2-succinyl-5-enolpyruvyl-6-hydroxy-3-cyclohexene-1-carboxylate (SEPHCHC) and the formation of 2-succinyl-6-hydroxy-2,4-cyclohexadiene-1-carboxylate (SHCHC).</text>
</comment>
<evidence type="ECO:0000313" key="5">
    <source>
        <dbReference type="EMBL" id="ALS74456.1"/>
    </source>
</evidence>
<reference evidence="5" key="1">
    <citation type="submission" date="2016-01" db="EMBL/GenBank/DDBJ databases">
        <title>Complete genome of Planococcus rifietoensis type strain M8.</title>
        <authorList>
            <person name="See-Too W.S."/>
        </authorList>
    </citation>
    <scope>NUCLEOTIDE SEQUENCE [LARGE SCALE GENOMIC DNA]</scope>
    <source>
        <strain evidence="5">M8</strain>
    </source>
</reference>
<comment type="pathway">
    <text evidence="3">Quinol/quinone metabolism; menaquinone biosynthesis.</text>
</comment>
<dbReference type="InterPro" id="IPR000073">
    <property type="entry name" value="AB_hydrolase_1"/>
</dbReference>
<evidence type="ECO:0000259" key="4">
    <source>
        <dbReference type="Pfam" id="PF00561"/>
    </source>
</evidence>
<dbReference type="InterPro" id="IPR029058">
    <property type="entry name" value="AB_hydrolase_fold"/>
</dbReference>
<keyword evidence="2 3" id="KW-0456">Lyase</keyword>
<dbReference type="AlphaFoldDB" id="A0A0U2XPH3"/>